<evidence type="ECO:0000313" key="14">
    <source>
        <dbReference type="EMBL" id="QEZ68044.1"/>
    </source>
</evidence>
<evidence type="ECO:0000256" key="12">
    <source>
        <dbReference type="SAM" id="Phobius"/>
    </source>
</evidence>
<keyword evidence="7" id="KW-0547">Nucleotide-binding</keyword>
<dbReference type="InterPro" id="IPR011047">
    <property type="entry name" value="Quinoprotein_ADH-like_sf"/>
</dbReference>
<dbReference type="SUPFAM" id="SSF55874">
    <property type="entry name" value="ATPase domain of HSP90 chaperone/DNA topoisomerase II/histidine kinase"/>
    <property type="match status" value="1"/>
</dbReference>
<dbReference type="CDD" id="cd00075">
    <property type="entry name" value="HATPase"/>
    <property type="match status" value="1"/>
</dbReference>
<gene>
    <name evidence="14" type="ORF">D4A35_03485</name>
</gene>
<dbReference type="Gene3D" id="1.10.287.130">
    <property type="match status" value="1"/>
</dbReference>
<proteinExistence type="predicted"/>
<dbReference type="InterPro" id="IPR005467">
    <property type="entry name" value="His_kinase_dom"/>
</dbReference>
<keyword evidence="4" id="KW-1003">Cell membrane</keyword>
<keyword evidence="10" id="KW-0902">Two-component regulatory system</keyword>
<evidence type="ECO:0000256" key="7">
    <source>
        <dbReference type="ARBA" id="ARBA00022741"/>
    </source>
</evidence>
<evidence type="ECO:0000256" key="11">
    <source>
        <dbReference type="ARBA" id="ARBA00023136"/>
    </source>
</evidence>
<evidence type="ECO:0000256" key="9">
    <source>
        <dbReference type="ARBA" id="ARBA00022840"/>
    </source>
</evidence>
<dbReference type="GO" id="GO:0000155">
    <property type="term" value="F:phosphorelay sensor kinase activity"/>
    <property type="evidence" value="ECO:0007669"/>
    <property type="project" value="InterPro"/>
</dbReference>
<comment type="catalytic activity">
    <reaction evidence="1">
        <text>ATP + protein L-histidine = ADP + protein N-phospho-L-histidine.</text>
        <dbReference type="EC" id="2.7.13.3"/>
    </reaction>
</comment>
<reference evidence="14 15" key="1">
    <citation type="submission" date="2018-09" db="EMBL/GenBank/DDBJ databases">
        <title>A clostridial neurotoxin that targets Anopheles mosquitoes.</title>
        <authorList>
            <person name="Contreras E."/>
            <person name="Masuyer G."/>
            <person name="Qureshi N."/>
            <person name="Chawla S."/>
            <person name="Lim H.L."/>
            <person name="Chen J."/>
            <person name="Stenmark P."/>
            <person name="Gill S."/>
        </authorList>
    </citation>
    <scope>NUCLEOTIDE SEQUENCE [LARGE SCALE GENOMIC DNA]</scope>
    <source>
        <strain evidence="14 15">Cbm</strain>
    </source>
</reference>
<keyword evidence="8 14" id="KW-0418">Kinase</keyword>
<dbReference type="EMBL" id="CP032452">
    <property type="protein sequence ID" value="QEZ68044.1"/>
    <property type="molecule type" value="Genomic_DNA"/>
</dbReference>
<dbReference type="Gene3D" id="2.60.40.10">
    <property type="entry name" value="Immunoglobulins"/>
    <property type="match status" value="1"/>
</dbReference>
<sequence length="1077" mass="123426">MKKNKLIKKFTIFVLIMIFCGINLDLAYAYNDMSFKNITIEDGLSQSSVNTLYQDINGYMWIGTNDGLNRYNGYDFKVYSYNDKDKNSISNNFIIDVTEDNSGNIWVGTANGLSKINLKTGNINNYLDKNDNGNLSHYNIRDILVTKDNRIIVATSNGLNLYDKENDKFKRVLSSENQLTNQMVNSLTEDEKGNICIGTDKGLDKYDANLKNRLESYQNKGKNSISESSINKVYYEKENIWLGTSNSGLIKINISNNEITRYSNNLDNKNSLPGNRVNDIMKDSRGNLWVCTNQGLAKYNYKTNNFITYSNEIYDKTSLIANDVISIIEDKSGVIWLGTYAGISMFDPDNEIQHYKTNPSDENSINSNLIQGIYEDNEGVLWVGTNSKGINIIDREKNIVRRIDKEHNEFTLSDYSINDITGKDEYIYIATDNGLNVLNKKTKKVEKYFKENNIANNNIKSLFLDKRGYLWIGTIDGISVLNTNDNNIKDYTYLLKKINKNDTYVSSIYEDKNGYLYIGLFLQGGLIRLNLDTYEHEVYKVDKNKDGSISSNSIKDIKEDSYGNVWIGTRYGLNKFNPNDKTFKVYTTKEGLPNNTVYGILFDKKNNPWVSTNLGIAKLDIKSDKFQTLGVADGLQSNEFNSNASYENRNGEFFFGGINGLNVFYPEDIKKSNFVGNVEFDEFNINGENYKDISGKKFASYENNISIRFFLTSYKDVKKTQYYYKLEHKNNPLNLYSRKNSEWNITYDNTIVFSDLDPGNYKLKVVARNDNGNFSEQSSVDFIIRKPYWISNIALAIYALIIIIIIYMSINRMKKLDRLVEKRTYQLKNEMEKNNNLLNKVIVLEKNKNNYFVNLSHELRTPLNVINSTRQLISELNKKQQGISKEKISHYMDVIDKNSKRLLNLINNIIDSTKLQNGQYIVQLQNNDIVYIVEETILGLRDFIENKGIEFTIDPEIEEKIIECDKYEIERCIVNLIGNAVKFTPRGGKIEIKIKDLSDKVMISVKDNGIGIEKKFHESIFNRFNQVVDANSEVKGGSGLGLTITKQIIDLHSGTIYVESEVGKGSEFIIILPGKVK</sequence>
<dbReference type="SUPFAM" id="SSF63829">
    <property type="entry name" value="Calcium-dependent phosphotriesterase"/>
    <property type="match status" value="1"/>
</dbReference>
<feature type="domain" description="Histidine kinase" evidence="13">
    <location>
        <begin position="854"/>
        <end position="1076"/>
    </location>
</feature>
<evidence type="ECO:0000256" key="4">
    <source>
        <dbReference type="ARBA" id="ARBA00022475"/>
    </source>
</evidence>
<evidence type="ECO:0000256" key="6">
    <source>
        <dbReference type="ARBA" id="ARBA00022679"/>
    </source>
</evidence>
<evidence type="ECO:0000256" key="2">
    <source>
        <dbReference type="ARBA" id="ARBA00004236"/>
    </source>
</evidence>
<dbReference type="InterPro" id="IPR013783">
    <property type="entry name" value="Ig-like_fold"/>
</dbReference>
<dbReference type="Pfam" id="PF02518">
    <property type="entry name" value="HATPase_c"/>
    <property type="match status" value="1"/>
</dbReference>
<dbReference type="InterPro" id="IPR015943">
    <property type="entry name" value="WD40/YVTN_repeat-like_dom_sf"/>
</dbReference>
<accession>A0A5P3XCX9</accession>
<dbReference type="InterPro" id="IPR004358">
    <property type="entry name" value="Sig_transdc_His_kin-like_C"/>
</dbReference>
<dbReference type="CDD" id="cd00082">
    <property type="entry name" value="HisKA"/>
    <property type="match status" value="1"/>
</dbReference>
<dbReference type="SUPFAM" id="SSF50998">
    <property type="entry name" value="Quinoprotein alcohol dehydrogenase-like"/>
    <property type="match status" value="1"/>
</dbReference>
<dbReference type="PANTHER" id="PTHR43547:SF2">
    <property type="entry name" value="HYBRID SIGNAL TRANSDUCTION HISTIDINE KINASE C"/>
    <property type="match status" value="1"/>
</dbReference>
<feature type="transmembrane region" description="Helical" evidence="12">
    <location>
        <begin position="788"/>
        <end position="810"/>
    </location>
</feature>
<dbReference type="Pfam" id="PF07494">
    <property type="entry name" value="Reg_prop"/>
    <property type="match status" value="8"/>
</dbReference>
<comment type="subcellular location">
    <subcellularLocation>
        <location evidence="2">Cell membrane</location>
    </subcellularLocation>
</comment>
<name>A0A5P3XCX9_PARBF</name>
<protein>
    <recommendedName>
        <fullName evidence="3">histidine kinase</fullName>
        <ecNumber evidence="3">2.7.13.3</ecNumber>
    </recommendedName>
</protein>
<organism evidence="14 15">
    <name type="scientific">Paraclostridium bifermentans</name>
    <name type="common">Clostridium bifermentans</name>
    <dbReference type="NCBI Taxonomy" id="1490"/>
    <lineage>
        <taxon>Bacteria</taxon>
        <taxon>Bacillati</taxon>
        <taxon>Bacillota</taxon>
        <taxon>Clostridia</taxon>
        <taxon>Peptostreptococcales</taxon>
        <taxon>Peptostreptococcaceae</taxon>
        <taxon>Paraclostridium</taxon>
    </lineage>
</organism>
<keyword evidence="9" id="KW-0067">ATP-binding</keyword>
<evidence type="ECO:0000256" key="5">
    <source>
        <dbReference type="ARBA" id="ARBA00022553"/>
    </source>
</evidence>
<dbReference type="Gene3D" id="2.130.10.10">
    <property type="entry name" value="YVTN repeat-like/Quinoprotein amine dehydrogenase"/>
    <property type="match status" value="2"/>
</dbReference>
<dbReference type="AlphaFoldDB" id="A0A5P3XCX9"/>
<evidence type="ECO:0000256" key="1">
    <source>
        <dbReference type="ARBA" id="ARBA00000085"/>
    </source>
</evidence>
<dbReference type="PRINTS" id="PR00344">
    <property type="entry name" value="BCTRLSENSOR"/>
</dbReference>
<keyword evidence="11 12" id="KW-0472">Membrane</keyword>
<dbReference type="RefSeq" id="WP_150885927.1">
    <property type="nucleotide sequence ID" value="NZ_CP032452.1"/>
</dbReference>
<evidence type="ECO:0000256" key="3">
    <source>
        <dbReference type="ARBA" id="ARBA00012438"/>
    </source>
</evidence>
<dbReference type="GO" id="GO:0005524">
    <property type="term" value="F:ATP binding"/>
    <property type="evidence" value="ECO:0007669"/>
    <property type="project" value="UniProtKB-KW"/>
</dbReference>
<dbReference type="InterPro" id="IPR011110">
    <property type="entry name" value="Reg_prop"/>
</dbReference>
<dbReference type="PROSITE" id="PS50109">
    <property type="entry name" value="HIS_KIN"/>
    <property type="match status" value="1"/>
</dbReference>
<feature type="transmembrane region" description="Helical" evidence="12">
    <location>
        <begin position="12"/>
        <end position="30"/>
    </location>
</feature>
<dbReference type="InterPro" id="IPR036097">
    <property type="entry name" value="HisK_dim/P_sf"/>
</dbReference>
<keyword evidence="12" id="KW-0812">Transmembrane</keyword>
<dbReference type="SUPFAM" id="SSF47384">
    <property type="entry name" value="Homodimeric domain of signal transducing histidine kinase"/>
    <property type="match status" value="1"/>
</dbReference>
<dbReference type="PANTHER" id="PTHR43547">
    <property type="entry name" value="TWO-COMPONENT HISTIDINE KINASE"/>
    <property type="match status" value="1"/>
</dbReference>
<keyword evidence="6" id="KW-0808">Transferase</keyword>
<dbReference type="InterPro" id="IPR003661">
    <property type="entry name" value="HisK_dim/P_dom"/>
</dbReference>
<dbReference type="EC" id="2.7.13.3" evidence="3"/>
<keyword evidence="5" id="KW-0597">Phosphoprotein</keyword>
<evidence type="ECO:0000313" key="15">
    <source>
        <dbReference type="Proteomes" id="UP000326961"/>
    </source>
</evidence>
<dbReference type="FunFam" id="3.30.565.10:FF:000023">
    <property type="entry name" value="PAS domain-containing sensor histidine kinase"/>
    <property type="match status" value="1"/>
</dbReference>
<dbReference type="SMART" id="SM00388">
    <property type="entry name" value="HisKA"/>
    <property type="match status" value="1"/>
</dbReference>
<dbReference type="GO" id="GO:0005886">
    <property type="term" value="C:plasma membrane"/>
    <property type="evidence" value="ECO:0007669"/>
    <property type="project" value="UniProtKB-SubCell"/>
</dbReference>
<dbReference type="Proteomes" id="UP000326961">
    <property type="component" value="Chromosome"/>
</dbReference>
<dbReference type="InterPro" id="IPR036890">
    <property type="entry name" value="HATPase_C_sf"/>
</dbReference>
<evidence type="ECO:0000256" key="10">
    <source>
        <dbReference type="ARBA" id="ARBA00023012"/>
    </source>
</evidence>
<keyword evidence="12" id="KW-1133">Transmembrane helix</keyword>
<evidence type="ECO:0000256" key="8">
    <source>
        <dbReference type="ARBA" id="ARBA00022777"/>
    </source>
</evidence>
<dbReference type="SMART" id="SM00387">
    <property type="entry name" value="HATPase_c"/>
    <property type="match status" value="1"/>
</dbReference>
<dbReference type="InterPro" id="IPR003594">
    <property type="entry name" value="HATPase_dom"/>
</dbReference>
<evidence type="ECO:0000259" key="13">
    <source>
        <dbReference type="PROSITE" id="PS50109"/>
    </source>
</evidence>
<dbReference type="Gene3D" id="3.30.565.10">
    <property type="entry name" value="Histidine kinase-like ATPase, C-terminal domain"/>
    <property type="match status" value="1"/>
</dbReference>
<dbReference type="Pfam" id="PF00512">
    <property type="entry name" value="HisKA"/>
    <property type="match status" value="1"/>
</dbReference>